<keyword evidence="3" id="KW-0863">Zinc-finger</keyword>
<reference evidence="8 9" key="1">
    <citation type="submission" date="2016-10" db="EMBL/GenBank/DDBJ databases">
        <title>Genome sequence of the basidiomycete white-rot fungus Trametes pubescens.</title>
        <authorList>
            <person name="Makela M.R."/>
            <person name="Granchi Z."/>
            <person name="Peng M."/>
            <person name="De Vries R.P."/>
            <person name="Grigoriev I."/>
            <person name="Riley R."/>
            <person name="Hilden K."/>
        </authorList>
    </citation>
    <scope>NUCLEOTIDE SEQUENCE [LARGE SCALE GENOMIC DNA]</scope>
    <source>
        <strain evidence="8 9">FBCC735</strain>
    </source>
</reference>
<dbReference type="AlphaFoldDB" id="A0A1M2V3M2"/>
<sequence length="899" mass="99483">MSQSQSTKRGRETAAADEASSPGSIAATQAQARVHARPRISDVASPPKKRQKDTVYSSDASDGGANASGGDDATDGGIKAIASVARRARRPRLMSAEEKRRRFKEKYSGMTPEQILATVSEGWRSSVYTHYRPPQIIPGPNGTSTYRFICKKYPTKHVDRADSEDSTGNLRRHADCCDPDETAESDLLSIYAHGVTYTAQRMRLLLALWCARRHRPYAIVEDPEIQEVFRMLYSRVYIPSRTTVSRDVRTLHRDMKLGLMQLLAGLSCRLHLCVDGWTSPNVLSFLGITVHWHWDGEIRHVILDFVRLTSAHTRAYLAEKVVECLKEYGIEEKVLVVTCDNAESNAVMLREMAKLVPGFRGPQVRVRCFGHVLNLVVKAILSQFTQKKRASKDSDNTVEAANITRELVNLDDGEPDEDDDNDDHEGDASREAADDAILDTLDDDNPDLILTHAEISAGLLVYEKIMKLSKKVWNSPSIRTELAQLSAAAGLDYEVLIRPVSTRWNTVTEVIERALAMRDVLGDLCDKVQFNRRDGARLRRFMLTDEDWKLLDQLHRLLGPFLFATNQISSSTRALVHEVIPYIDILTEHLDDYTADLELAPSVRAAAQRGRAVLNKYYERTDESIIYRIAMILHPAYKTQYFRDHRWEEEWIEEAKTIIREEWEANYKPADDTDATPAVAGDSAEGSGVSTASKKGAAVVPKANEGKGKAREDHAPSGVSDKAPKQPAGTGRLSAQASANAAMFASVSKNGSRKRANAFDPLEAYLETPPISSVEEPLHHWNLILESSRDDSPDAALARMALDFLSAPAASTDVEQAFSRGHLTVSRLRHSLGEDSVRAGTVVGSWARIPDLLDEELLAKSLKPPTPCPVKKTAAVVAVPASSRAQGGPKKGVEVLVID</sequence>
<evidence type="ECO:0000259" key="7">
    <source>
        <dbReference type="Pfam" id="PF05699"/>
    </source>
</evidence>
<keyword evidence="5" id="KW-0539">Nucleus</keyword>
<name>A0A1M2V3M2_TRAPU</name>
<evidence type="ECO:0000256" key="4">
    <source>
        <dbReference type="ARBA" id="ARBA00022833"/>
    </source>
</evidence>
<proteinExistence type="predicted"/>
<evidence type="ECO:0000256" key="3">
    <source>
        <dbReference type="ARBA" id="ARBA00022771"/>
    </source>
</evidence>
<dbReference type="GO" id="GO:0005634">
    <property type="term" value="C:nucleus"/>
    <property type="evidence" value="ECO:0007669"/>
    <property type="project" value="UniProtKB-SubCell"/>
</dbReference>
<feature type="compositionally biased region" description="Polar residues" evidence="6">
    <location>
        <begin position="21"/>
        <end position="31"/>
    </location>
</feature>
<dbReference type="SUPFAM" id="SSF53098">
    <property type="entry name" value="Ribonuclease H-like"/>
    <property type="match status" value="1"/>
</dbReference>
<feature type="region of interest" description="Disordered" evidence="6">
    <location>
        <begin position="669"/>
        <end position="736"/>
    </location>
</feature>
<comment type="caution">
    <text evidence="8">The sequence shown here is derived from an EMBL/GenBank/DDBJ whole genome shotgun (WGS) entry which is preliminary data.</text>
</comment>
<dbReference type="Proteomes" id="UP000184267">
    <property type="component" value="Unassembled WGS sequence"/>
</dbReference>
<feature type="compositionally biased region" description="Basic and acidic residues" evidence="6">
    <location>
        <begin position="704"/>
        <end position="715"/>
    </location>
</feature>
<dbReference type="PANTHER" id="PTHR46481">
    <property type="entry name" value="ZINC FINGER BED DOMAIN-CONTAINING PROTEIN 4"/>
    <property type="match status" value="1"/>
</dbReference>
<dbReference type="GO" id="GO:0046983">
    <property type="term" value="F:protein dimerization activity"/>
    <property type="evidence" value="ECO:0007669"/>
    <property type="project" value="InterPro"/>
</dbReference>
<keyword evidence="9" id="KW-1185">Reference proteome</keyword>
<evidence type="ECO:0000256" key="1">
    <source>
        <dbReference type="ARBA" id="ARBA00004123"/>
    </source>
</evidence>
<evidence type="ECO:0000256" key="5">
    <source>
        <dbReference type="ARBA" id="ARBA00023242"/>
    </source>
</evidence>
<feature type="compositionally biased region" description="Low complexity" evidence="6">
    <location>
        <begin position="57"/>
        <end position="76"/>
    </location>
</feature>
<feature type="domain" description="HAT C-terminal dimerisation" evidence="7">
    <location>
        <begin position="762"/>
        <end position="846"/>
    </location>
</feature>
<dbReference type="InterPro" id="IPR012337">
    <property type="entry name" value="RNaseH-like_sf"/>
</dbReference>
<dbReference type="EMBL" id="MNAD01001702">
    <property type="protein sequence ID" value="OJT02096.1"/>
    <property type="molecule type" value="Genomic_DNA"/>
</dbReference>
<organism evidence="8 9">
    <name type="scientific">Trametes pubescens</name>
    <name type="common">White-rot fungus</name>
    <dbReference type="NCBI Taxonomy" id="154538"/>
    <lineage>
        <taxon>Eukaryota</taxon>
        <taxon>Fungi</taxon>
        <taxon>Dikarya</taxon>
        <taxon>Basidiomycota</taxon>
        <taxon>Agaricomycotina</taxon>
        <taxon>Agaricomycetes</taxon>
        <taxon>Polyporales</taxon>
        <taxon>Polyporaceae</taxon>
        <taxon>Trametes</taxon>
    </lineage>
</organism>
<gene>
    <name evidence="8" type="ORF">TRAPUB_7442</name>
</gene>
<evidence type="ECO:0000256" key="2">
    <source>
        <dbReference type="ARBA" id="ARBA00022723"/>
    </source>
</evidence>
<dbReference type="GO" id="GO:0008270">
    <property type="term" value="F:zinc ion binding"/>
    <property type="evidence" value="ECO:0007669"/>
    <property type="project" value="UniProtKB-KW"/>
</dbReference>
<evidence type="ECO:0000313" key="8">
    <source>
        <dbReference type="EMBL" id="OJT02096.1"/>
    </source>
</evidence>
<dbReference type="STRING" id="154538.A0A1M2V3M2"/>
<keyword evidence="2" id="KW-0479">Metal-binding</keyword>
<accession>A0A1M2V3M2</accession>
<dbReference type="PANTHER" id="PTHR46481:SF10">
    <property type="entry name" value="ZINC FINGER BED DOMAIN-CONTAINING PROTEIN 39"/>
    <property type="match status" value="1"/>
</dbReference>
<evidence type="ECO:0000256" key="6">
    <source>
        <dbReference type="SAM" id="MobiDB-lite"/>
    </source>
</evidence>
<dbReference type="InterPro" id="IPR008906">
    <property type="entry name" value="HATC_C_dom"/>
</dbReference>
<feature type="region of interest" description="Disordered" evidence="6">
    <location>
        <begin position="404"/>
        <end position="429"/>
    </location>
</feature>
<dbReference type="InterPro" id="IPR052035">
    <property type="entry name" value="ZnF_BED_domain_contain"/>
</dbReference>
<evidence type="ECO:0000313" key="9">
    <source>
        <dbReference type="Proteomes" id="UP000184267"/>
    </source>
</evidence>
<dbReference type="OrthoDB" id="3050260at2759"/>
<comment type="subcellular location">
    <subcellularLocation>
        <location evidence="1">Nucleus</location>
    </subcellularLocation>
</comment>
<dbReference type="OMA" id="YERTDES"/>
<feature type="compositionally biased region" description="Acidic residues" evidence="6">
    <location>
        <begin position="409"/>
        <end position="425"/>
    </location>
</feature>
<dbReference type="Pfam" id="PF05699">
    <property type="entry name" value="Dimer_Tnp_hAT"/>
    <property type="match status" value="1"/>
</dbReference>
<protein>
    <recommendedName>
        <fullName evidence="7">HAT C-terminal dimerisation domain-containing protein</fullName>
    </recommendedName>
</protein>
<feature type="region of interest" description="Disordered" evidence="6">
    <location>
        <begin position="1"/>
        <end position="76"/>
    </location>
</feature>
<keyword evidence="4" id="KW-0862">Zinc</keyword>